<comment type="similarity">
    <text evidence="2">Belongs to the peptidase M16 family.</text>
</comment>
<dbReference type="EC" id="3.4.24.56" evidence="10"/>
<dbReference type="Proteomes" id="UP000008983">
    <property type="component" value="Unassembled WGS sequence"/>
</dbReference>
<dbReference type="InterPro" id="IPR001431">
    <property type="entry name" value="Pept_M16_Zn_BS"/>
</dbReference>
<dbReference type="OrthoDB" id="952271at2759"/>
<dbReference type="GeneID" id="14910233"/>
<keyword evidence="7" id="KW-0482">Metalloprotease</keyword>
<sequence>MDNSNEKNIPNQLKKQIIYGDLKQDYKNIPFNDNQLLDQSEQKTLLYLKISPYIKILILFILILLTSILLFLQIYNITQQKKPLQNPNEQFFQHNWQDITDVIIKPKITKSKFETIKLKENNLKVLLISEPNLPQSGASLDVKVGSYNSPDQLQGLAHLLEHMLFMGSEKYQDENLFFDLISRNGGLTNAFTASGNTNYHFQSTNNNFEQLLDVWSRFFIDPLLKENQLEREIQALDSEYMNGLSSEDDRIYNLLICISDKQHPYNNFIYGNTDSLMKNPKNTSLALREFLQKFYFSENMTLVVKVDSNYQNSIKNKIENLFSQIPSFQKKAENSNLLLNSK</sequence>
<evidence type="ECO:0000256" key="6">
    <source>
        <dbReference type="ARBA" id="ARBA00022833"/>
    </source>
</evidence>
<evidence type="ECO:0000256" key="3">
    <source>
        <dbReference type="ARBA" id="ARBA00022670"/>
    </source>
</evidence>
<organism evidence="10 11">
    <name type="scientific">Ichthyophthirius multifiliis</name>
    <name type="common">White spot disease agent</name>
    <name type="synonym">Ich</name>
    <dbReference type="NCBI Taxonomy" id="5932"/>
    <lineage>
        <taxon>Eukaryota</taxon>
        <taxon>Sar</taxon>
        <taxon>Alveolata</taxon>
        <taxon>Ciliophora</taxon>
        <taxon>Intramacronucleata</taxon>
        <taxon>Oligohymenophorea</taxon>
        <taxon>Hymenostomatida</taxon>
        <taxon>Ophryoglenina</taxon>
        <taxon>Ichthyophthirius</taxon>
    </lineage>
</organism>
<keyword evidence="11" id="KW-1185">Reference proteome</keyword>
<dbReference type="OMA" id="HAIMYEI"/>
<proteinExistence type="inferred from homology"/>
<evidence type="ECO:0000313" key="10">
    <source>
        <dbReference type="EMBL" id="EGR34045.1"/>
    </source>
</evidence>
<dbReference type="InterPro" id="IPR011765">
    <property type="entry name" value="Pept_M16_N"/>
</dbReference>
<evidence type="ECO:0000256" key="8">
    <source>
        <dbReference type="SAM" id="Phobius"/>
    </source>
</evidence>
<feature type="domain" description="Peptidase M16 N-terminal" evidence="9">
    <location>
        <begin position="124"/>
        <end position="240"/>
    </location>
</feature>
<dbReference type="GO" id="GO:0046872">
    <property type="term" value="F:metal ion binding"/>
    <property type="evidence" value="ECO:0007669"/>
    <property type="project" value="UniProtKB-KW"/>
</dbReference>
<dbReference type="InterPro" id="IPR050626">
    <property type="entry name" value="Peptidase_M16"/>
</dbReference>
<dbReference type="PROSITE" id="PS00143">
    <property type="entry name" value="INSULINASE"/>
    <property type="match status" value="1"/>
</dbReference>
<keyword evidence="6" id="KW-0862">Zinc</keyword>
<dbReference type="FunFam" id="3.30.830.10:FF:000012">
    <property type="entry name" value="Protease 3"/>
    <property type="match status" value="1"/>
</dbReference>
<comment type="cofactor">
    <cofactor evidence="1">
        <name>Zn(2+)</name>
        <dbReference type="ChEBI" id="CHEBI:29105"/>
    </cofactor>
</comment>
<keyword evidence="8" id="KW-0812">Transmembrane</keyword>
<dbReference type="GO" id="GO:0043171">
    <property type="term" value="P:peptide catabolic process"/>
    <property type="evidence" value="ECO:0007669"/>
    <property type="project" value="TreeGrafter"/>
</dbReference>
<dbReference type="GO" id="GO:0005739">
    <property type="term" value="C:mitochondrion"/>
    <property type="evidence" value="ECO:0007669"/>
    <property type="project" value="TreeGrafter"/>
</dbReference>
<dbReference type="eggNOG" id="KOG0959">
    <property type="taxonomic scope" value="Eukaryota"/>
</dbReference>
<evidence type="ECO:0000256" key="5">
    <source>
        <dbReference type="ARBA" id="ARBA00022801"/>
    </source>
</evidence>
<keyword evidence="8" id="KW-1133">Transmembrane helix</keyword>
<feature type="non-terminal residue" evidence="10">
    <location>
        <position position="342"/>
    </location>
</feature>
<evidence type="ECO:0000256" key="1">
    <source>
        <dbReference type="ARBA" id="ARBA00001947"/>
    </source>
</evidence>
<evidence type="ECO:0000256" key="4">
    <source>
        <dbReference type="ARBA" id="ARBA00022723"/>
    </source>
</evidence>
<dbReference type="STRING" id="857967.G0QL60"/>
<dbReference type="EMBL" id="GL983219">
    <property type="protein sequence ID" value="EGR34045.1"/>
    <property type="molecule type" value="Genomic_DNA"/>
</dbReference>
<dbReference type="SUPFAM" id="SSF63411">
    <property type="entry name" value="LuxS/MPP-like metallohydrolase"/>
    <property type="match status" value="1"/>
</dbReference>
<dbReference type="AlphaFoldDB" id="G0QL60"/>
<dbReference type="RefSeq" id="XP_004039349.1">
    <property type="nucleotide sequence ID" value="XM_004039301.1"/>
</dbReference>
<gene>
    <name evidence="10" type="ORF">IMG5_025970</name>
</gene>
<evidence type="ECO:0000259" key="9">
    <source>
        <dbReference type="Pfam" id="PF00675"/>
    </source>
</evidence>
<feature type="transmembrane region" description="Helical" evidence="8">
    <location>
        <begin position="53"/>
        <end position="75"/>
    </location>
</feature>
<keyword evidence="5 10" id="KW-0378">Hydrolase</keyword>
<dbReference type="InParanoid" id="G0QL60"/>
<evidence type="ECO:0000256" key="7">
    <source>
        <dbReference type="ARBA" id="ARBA00023049"/>
    </source>
</evidence>
<dbReference type="PANTHER" id="PTHR43690:SF18">
    <property type="entry name" value="INSULIN-DEGRADING ENZYME-RELATED"/>
    <property type="match status" value="1"/>
</dbReference>
<dbReference type="GO" id="GO:0051603">
    <property type="term" value="P:proteolysis involved in protein catabolic process"/>
    <property type="evidence" value="ECO:0007669"/>
    <property type="project" value="TreeGrafter"/>
</dbReference>
<keyword evidence="8" id="KW-0472">Membrane</keyword>
<dbReference type="GO" id="GO:0004222">
    <property type="term" value="F:metalloendopeptidase activity"/>
    <property type="evidence" value="ECO:0007669"/>
    <property type="project" value="UniProtKB-EC"/>
</dbReference>
<protein>
    <submittedName>
        <fullName evidence="10">M16 family protein, putative</fullName>
        <ecNumber evidence="10">3.4.24.56</ecNumber>
    </submittedName>
</protein>
<dbReference type="InterPro" id="IPR011249">
    <property type="entry name" value="Metalloenz_LuxS/M16"/>
</dbReference>
<evidence type="ECO:0000313" key="11">
    <source>
        <dbReference type="Proteomes" id="UP000008983"/>
    </source>
</evidence>
<dbReference type="GO" id="GO:0005829">
    <property type="term" value="C:cytosol"/>
    <property type="evidence" value="ECO:0007669"/>
    <property type="project" value="TreeGrafter"/>
</dbReference>
<keyword evidence="4" id="KW-0479">Metal-binding</keyword>
<accession>G0QL60</accession>
<evidence type="ECO:0000256" key="2">
    <source>
        <dbReference type="ARBA" id="ARBA00007261"/>
    </source>
</evidence>
<dbReference type="Pfam" id="PF00675">
    <property type="entry name" value="Peptidase_M16"/>
    <property type="match status" value="1"/>
</dbReference>
<dbReference type="Gene3D" id="3.30.830.10">
    <property type="entry name" value="Metalloenzyme, LuxS/M16 peptidase-like"/>
    <property type="match status" value="1"/>
</dbReference>
<reference evidence="10 11" key="1">
    <citation type="submission" date="2011-07" db="EMBL/GenBank/DDBJ databases">
        <authorList>
            <person name="Coyne R."/>
            <person name="Brami D."/>
            <person name="Johnson J."/>
            <person name="Hostetler J."/>
            <person name="Hannick L."/>
            <person name="Clark T."/>
            <person name="Cassidy-Hanley D."/>
            <person name="Inman J."/>
        </authorList>
    </citation>
    <scope>NUCLEOTIDE SEQUENCE [LARGE SCALE GENOMIC DNA]</scope>
    <source>
        <strain evidence="10 11">G5</strain>
    </source>
</reference>
<dbReference type="PANTHER" id="PTHR43690">
    <property type="entry name" value="NARDILYSIN"/>
    <property type="match status" value="1"/>
</dbReference>
<keyword evidence="3" id="KW-0645">Protease</keyword>
<name>G0QL60_ICHMU</name>